<dbReference type="HOGENOM" id="CLU_026673_11_5_1"/>
<dbReference type="InterPro" id="IPR002328">
    <property type="entry name" value="ADH_Zn_CS"/>
</dbReference>
<dbReference type="Pfam" id="PF00107">
    <property type="entry name" value="ADH_zinc_N"/>
    <property type="match status" value="1"/>
</dbReference>
<evidence type="ECO:0000256" key="2">
    <source>
        <dbReference type="ARBA" id="ARBA00004921"/>
    </source>
</evidence>
<evidence type="ECO:0000256" key="8">
    <source>
        <dbReference type="RuleBase" id="RU361277"/>
    </source>
</evidence>
<feature type="domain" description="Enoyl reductase (ER)" evidence="10">
    <location>
        <begin position="75"/>
        <end position="437"/>
    </location>
</feature>
<dbReference type="SMART" id="SM00829">
    <property type="entry name" value="PKS_ER"/>
    <property type="match status" value="1"/>
</dbReference>
<sequence>MSPSAVVVADPRQLTTTNGYPTTAASGKTVVANQIKAAAVTTALALDPNPVSNDDVGNPAQHKYGRYRNPSLYVTPDHDVRVEESPIPPPSPTEVLIHVRATGICGSDLHLWHRGAIGPLTVDHAHILGHEASGVVLETGSAVGHLKPGDRVAIEPQLPCHTCFLCTSGKYNLCESVRFLGVCNGGTIRRFMTHEARYCHKIPDAMTFVQGALLEPLSVNLHAIRQCGGSVSIGKPVLICGAGPIGLIALASVRASGAWPIVITDIEESRLDFARKFVPGVKTYLVRQQHQQPSKTALECAEEIRLLFGCSGTRDVERGIPEENEYNAPSTVMECTGIESSVITAAYACRRSGIVMVIGVGRSLMDRLPFMHLSLAEIQLRFMNRYNDTWPAGINALSDKHVLDLDALVTHKFPLERATEAMKLCADRSQSSIKVMIVDDQEILP</sequence>
<dbReference type="RefSeq" id="XP_016261454.1">
    <property type="nucleotide sequence ID" value="XM_016407974.1"/>
</dbReference>
<dbReference type="PANTHER" id="PTHR43161">
    <property type="entry name" value="SORBITOL DEHYDROGENASE"/>
    <property type="match status" value="1"/>
</dbReference>
<dbReference type="InterPro" id="IPR013149">
    <property type="entry name" value="ADH-like_C"/>
</dbReference>
<dbReference type="GO" id="GO:0008270">
    <property type="term" value="F:zinc ion binding"/>
    <property type="evidence" value="ECO:0007669"/>
    <property type="project" value="InterPro"/>
</dbReference>
<dbReference type="Gene3D" id="3.90.180.10">
    <property type="entry name" value="Medium-chain alcohol dehydrogenases, catalytic domain"/>
    <property type="match status" value="1"/>
</dbReference>
<dbReference type="VEuPathDB" id="FungiDB:PV06_06812"/>
<dbReference type="GO" id="GO:0006062">
    <property type="term" value="P:sorbitol catabolic process"/>
    <property type="evidence" value="ECO:0007669"/>
    <property type="project" value="TreeGrafter"/>
</dbReference>
<comment type="similarity">
    <text evidence="3 8">Belongs to the zinc-containing alcohol dehydrogenase family.</text>
</comment>
<keyword evidence="4 8" id="KW-0479">Metal-binding</keyword>
<dbReference type="GeneID" id="27358886"/>
<keyword evidence="12" id="KW-1185">Reference proteome</keyword>
<dbReference type="STRING" id="215243.A0A0D2DDU6"/>
<dbReference type="SUPFAM" id="SSF51735">
    <property type="entry name" value="NAD(P)-binding Rossmann-fold domains"/>
    <property type="match status" value="1"/>
</dbReference>
<dbReference type="GO" id="GO:0003939">
    <property type="term" value="F:L-iditol 2-dehydrogenase (NAD+) activity"/>
    <property type="evidence" value="ECO:0007669"/>
    <property type="project" value="TreeGrafter"/>
</dbReference>
<accession>A0A0D2DDU6</accession>
<dbReference type="OrthoDB" id="2148442at2759"/>
<comment type="cofactor">
    <cofactor evidence="1 8">
        <name>Zn(2+)</name>
        <dbReference type="ChEBI" id="CHEBI:29105"/>
    </cofactor>
</comment>
<dbReference type="InterPro" id="IPR013154">
    <property type="entry name" value="ADH-like_N"/>
</dbReference>
<dbReference type="InterPro" id="IPR011032">
    <property type="entry name" value="GroES-like_sf"/>
</dbReference>
<dbReference type="SUPFAM" id="SSF50129">
    <property type="entry name" value="GroES-like"/>
    <property type="match status" value="1"/>
</dbReference>
<evidence type="ECO:0000256" key="4">
    <source>
        <dbReference type="ARBA" id="ARBA00022723"/>
    </source>
</evidence>
<dbReference type="Gene3D" id="3.40.50.720">
    <property type="entry name" value="NAD(P)-binding Rossmann-like Domain"/>
    <property type="match status" value="1"/>
</dbReference>
<dbReference type="InterPro" id="IPR020843">
    <property type="entry name" value="ER"/>
</dbReference>
<evidence type="ECO:0000259" key="10">
    <source>
        <dbReference type="SMART" id="SM00829"/>
    </source>
</evidence>
<evidence type="ECO:0000256" key="1">
    <source>
        <dbReference type="ARBA" id="ARBA00001947"/>
    </source>
</evidence>
<gene>
    <name evidence="11" type="ORF">PV06_06812</name>
</gene>
<dbReference type="Proteomes" id="UP000053342">
    <property type="component" value="Unassembled WGS sequence"/>
</dbReference>
<protein>
    <recommendedName>
        <fullName evidence="10">Enoyl reductase (ER) domain-containing protein</fullName>
    </recommendedName>
</protein>
<keyword evidence="7" id="KW-0520">NAD</keyword>
<dbReference type="EMBL" id="KN847337">
    <property type="protein sequence ID" value="KIW41238.1"/>
    <property type="molecule type" value="Genomic_DNA"/>
</dbReference>
<proteinExistence type="inferred from homology"/>
<evidence type="ECO:0000313" key="12">
    <source>
        <dbReference type="Proteomes" id="UP000053342"/>
    </source>
</evidence>
<reference evidence="11 12" key="1">
    <citation type="submission" date="2015-01" db="EMBL/GenBank/DDBJ databases">
        <title>The Genome Sequence of Exophiala oligosperma CBS72588.</title>
        <authorList>
            <consortium name="The Broad Institute Genomics Platform"/>
            <person name="Cuomo C."/>
            <person name="de Hoog S."/>
            <person name="Gorbushina A."/>
            <person name="Stielow B."/>
            <person name="Teixiera M."/>
            <person name="Abouelleil A."/>
            <person name="Chapman S.B."/>
            <person name="Priest M."/>
            <person name="Young S.K."/>
            <person name="Wortman J."/>
            <person name="Nusbaum C."/>
            <person name="Birren B."/>
        </authorList>
    </citation>
    <scope>NUCLEOTIDE SEQUENCE [LARGE SCALE GENOMIC DNA]</scope>
    <source>
        <strain evidence="11 12">CBS 72588</strain>
    </source>
</reference>
<dbReference type="InterPro" id="IPR045306">
    <property type="entry name" value="SDH-like"/>
</dbReference>
<keyword evidence="5 8" id="KW-0862">Zinc</keyword>
<dbReference type="PROSITE" id="PS00059">
    <property type="entry name" value="ADH_ZINC"/>
    <property type="match status" value="1"/>
</dbReference>
<organism evidence="11 12">
    <name type="scientific">Exophiala oligosperma</name>
    <dbReference type="NCBI Taxonomy" id="215243"/>
    <lineage>
        <taxon>Eukaryota</taxon>
        <taxon>Fungi</taxon>
        <taxon>Dikarya</taxon>
        <taxon>Ascomycota</taxon>
        <taxon>Pezizomycotina</taxon>
        <taxon>Eurotiomycetes</taxon>
        <taxon>Chaetothyriomycetidae</taxon>
        <taxon>Chaetothyriales</taxon>
        <taxon>Herpotrichiellaceae</taxon>
        <taxon>Exophiala</taxon>
    </lineage>
</organism>
<dbReference type="InterPro" id="IPR036291">
    <property type="entry name" value="NAD(P)-bd_dom_sf"/>
</dbReference>
<evidence type="ECO:0000313" key="11">
    <source>
        <dbReference type="EMBL" id="KIW41238.1"/>
    </source>
</evidence>
<comment type="pathway">
    <text evidence="2">Carbohydrate degradation.</text>
</comment>
<dbReference type="Pfam" id="PF08240">
    <property type="entry name" value="ADH_N"/>
    <property type="match status" value="1"/>
</dbReference>
<evidence type="ECO:0000256" key="5">
    <source>
        <dbReference type="ARBA" id="ARBA00022833"/>
    </source>
</evidence>
<feature type="region of interest" description="Disordered" evidence="9">
    <location>
        <begin position="50"/>
        <end position="69"/>
    </location>
</feature>
<evidence type="ECO:0000256" key="7">
    <source>
        <dbReference type="ARBA" id="ARBA00023027"/>
    </source>
</evidence>
<evidence type="ECO:0000256" key="6">
    <source>
        <dbReference type="ARBA" id="ARBA00023002"/>
    </source>
</evidence>
<keyword evidence="6" id="KW-0560">Oxidoreductase</keyword>
<dbReference type="PANTHER" id="PTHR43161:SF4">
    <property type="entry name" value="D-XYLULOSE REDUCTASE"/>
    <property type="match status" value="1"/>
</dbReference>
<evidence type="ECO:0000256" key="3">
    <source>
        <dbReference type="ARBA" id="ARBA00008072"/>
    </source>
</evidence>
<evidence type="ECO:0000256" key="9">
    <source>
        <dbReference type="SAM" id="MobiDB-lite"/>
    </source>
</evidence>
<name>A0A0D2DDU6_9EURO</name>
<dbReference type="AlphaFoldDB" id="A0A0D2DDU6"/>
<dbReference type="CDD" id="cd05285">
    <property type="entry name" value="sorbitol_DH"/>
    <property type="match status" value="1"/>
</dbReference>